<keyword evidence="1" id="KW-0472">Membrane</keyword>
<feature type="transmembrane region" description="Helical" evidence="1">
    <location>
        <begin position="202"/>
        <end position="227"/>
    </location>
</feature>
<keyword evidence="1" id="KW-1133">Transmembrane helix</keyword>
<name>A0A1Q9CFE2_SYMMI</name>
<protein>
    <submittedName>
        <fullName evidence="2">Uncharacterized protein</fullName>
    </submittedName>
</protein>
<feature type="transmembrane region" description="Helical" evidence="1">
    <location>
        <begin position="99"/>
        <end position="119"/>
    </location>
</feature>
<keyword evidence="3" id="KW-1185">Reference proteome</keyword>
<sequence length="284" mass="28996">MVKDKHEEGSCGACLACLVRNVIHFCWARRRCAGSSDKLVRVMRSKPKIAGLGECHRLWGAMASLLNRPGIGSAFVAVALLAVGSFCSVVALSCEWWQGAVGATAFAGLASAQGGLSLWKFVGRSVVLGVSLPSVSLDSSVLCGGDFQVQIQEEICSGIHTTRGFVNAAVCFSIVATLAALISVVALLNCGGALDPSLGARLLLPCSGLATAAAGLMIAAMIMGAVAGHGMGLGDFGTLSYAMGAGVYGAIFQIITVLLGAALAASARSSLSWKSLPHADEPRV</sequence>
<organism evidence="2 3">
    <name type="scientific">Symbiodinium microadriaticum</name>
    <name type="common">Dinoflagellate</name>
    <name type="synonym">Zooxanthella microadriatica</name>
    <dbReference type="NCBI Taxonomy" id="2951"/>
    <lineage>
        <taxon>Eukaryota</taxon>
        <taxon>Sar</taxon>
        <taxon>Alveolata</taxon>
        <taxon>Dinophyceae</taxon>
        <taxon>Suessiales</taxon>
        <taxon>Symbiodiniaceae</taxon>
        <taxon>Symbiodinium</taxon>
    </lineage>
</organism>
<keyword evidence="1" id="KW-0812">Transmembrane</keyword>
<evidence type="ECO:0000256" key="1">
    <source>
        <dbReference type="SAM" id="Phobius"/>
    </source>
</evidence>
<dbReference type="EMBL" id="LSRX01001262">
    <property type="protein sequence ID" value="OLP81642.1"/>
    <property type="molecule type" value="Genomic_DNA"/>
</dbReference>
<evidence type="ECO:0000313" key="3">
    <source>
        <dbReference type="Proteomes" id="UP000186817"/>
    </source>
</evidence>
<dbReference type="Proteomes" id="UP000186817">
    <property type="component" value="Unassembled WGS sequence"/>
</dbReference>
<dbReference type="OrthoDB" id="440599at2759"/>
<feature type="transmembrane region" description="Helical" evidence="1">
    <location>
        <begin position="71"/>
        <end position="92"/>
    </location>
</feature>
<proteinExistence type="predicted"/>
<comment type="caution">
    <text evidence="2">The sequence shown here is derived from an EMBL/GenBank/DDBJ whole genome shotgun (WGS) entry which is preliminary data.</text>
</comment>
<reference evidence="2 3" key="1">
    <citation type="submission" date="2016-02" db="EMBL/GenBank/DDBJ databases">
        <title>Genome analysis of coral dinoflagellate symbionts highlights evolutionary adaptations to a symbiotic lifestyle.</title>
        <authorList>
            <person name="Aranda M."/>
            <person name="Li Y."/>
            <person name="Liew Y.J."/>
            <person name="Baumgarten S."/>
            <person name="Simakov O."/>
            <person name="Wilson M."/>
            <person name="Piel J."/>
            <person name="Ashoor H."/>
            <person name="Bougouffa S."/>
            <person name="Bajic V.B."/>
            <person name="Ryu T."/>
            <person name="Ravasi T."/>
            <person name="Bayer T."/>
            <person name="Micklem G."/>
            <person name="Kim H."/>
            <person name="Bhak J."/>
            <person name="Lajeunesse T.C."/>
            <person name="Voolstra C.R."/>
        </authorList>
    </citation>
    <scope>NUCLEOTIDE SEQUENCE [LARGE SCALE GENOMIC DNA]</scope>
    <source>
        <strain evidence="2 3">CCMP2467</strain>
    </source>
</reference>
<feature type="transmembrane region" description="Helical" evidence="1">
    <location>
        <begin position="165"/>
        <end position="190"/>
    </location>
</feature>
<evidence type="ECO:0000313" key="2">
    <source>
        <dbReference type="EMBL" id="OLP81642.1"/>
    </source>
</evidence>
<accession>A0A1Q9CFE2</accession>
<dbReference type="AlphaFoldDB" id="A0A1Q9CFE2"/>
<gene>
    <name evidence="2" type="ORF">AK812_SmicGene37795</name>
</gene>
<feature type="transmembrane region" description="Helical" evidence="1">
    <location>
        <begin position="239"/>
        <end position="265"/>
    </location>
</feature>